<dbReference type="Proteomes" id="UP000243661">
    <property type="component" value="Unassembled WGS sequence"/>
</dbReference>
<protein>
    <submittedName>
        <fullName evidence="4">NADH:flavin oxidoreductase / NADH oxidase family protein</fullName>
    </submittedName>
</protein>
<keyword evidence="2" id="KW-0560">Oxidoreductase</keyword>
<proteinExistence type="predicted"/>
<dbReference type="GO" id="GO:0010181">
    <property type="term" value="F:FMN binding"/>
    <property type="evidence" value="ECO:0007669"/>
    <property type="project" value="InterPro"/>
</dbReference>
<gene>
    <name evidence="4" type="ORF">GA0116959_10140</name>
</gene>
<dbReference type="EMBL" id="FMBK01000001">
    <property type="protein sequence ID" value="SCC70708.1"/>
    <property type="molecule type" value="Genomic_DNA"/>
</dbReference>
<sequence length="245" mass="27659">MTHFQLKTNLLNQPLMLPNGVVIPNRLAKAATSETLATYSNNPTEKHIRLYQRWAASGIGMIITGNIMIDRCALGEPRNVVIEDERDFAILQKWAKSVTEQGSQLWAQLNHPGKQSPKGLNVRNISASSVPFGAEMQSLFATPDEATHEEIIDIIQRFGRSALICKKAGFSGVEIHAAHGYLINQFLSPLHNLRNDEWGGTPEKRRKFLMDVYVEIRNRSVQIFQSQLNLIQLIFKKVALQRMTL</sequence>
<dbReference type="SUPFAM" id="SSF51395">
    <property type="entry name" value="FMN-linked oxidoreductases"/>
    <property type="match status" value="1"/>
</dbReference>
<evidence type="ECO:0000256" key="2">
    <source>
        <dbReference type="ARBA" id="ARBA00023002"/>
    </source>
</evidence>
<dbReference type="Gene3D" id="3.20.20.70">
    <property type="entry name" value="Aldolase class I"/>
    <property type="match status" value="1"/>
</dbReference>
<reference evidence="4 5" key="1">
    <citation type="submission" date="2016-08" db="EMBL/GenBank/DDBJ databases">
        <authorList>
            <person name="Seilhamer J.J."/>
        </authorList>
    </citation>
    <scope>NUCLEOTIDE SEQUENCE [LARGE SCALE GENOMIC DNA]</scope>
    <source>
        <strain evidence="4 5">ANC 4874</strain>
    </source>
</reference>
<evidence type="ECO:0000313" key="5">
    <source>
        <dbReference type="Proteomes" id="UP000243661"/>
    </source>
</evidence>
<dbReference type="GO" id="GO:0016491">
    <property type="term" value="F:oxidoreductase activity"/>
    <property type="evidence" value="ECO:0007669"/>
    <property type="project" value="UniProtKB-KW"/>
</dbReference>
<feature type="domain" description="NADH:flavin oxidoreductase/NADH oxidase N-terminal" evidence="3">
    <location>
        <begin position="13"/>
        <end position="219"/>
    </location>
</feature>
<dbReference type="InterPro" id="IPR001155">
    <property type="entry name" value="OxRdtase_FMN_N"/>
</dbReference>
<dbReference type="AlphaFoldDB" id="A0A1C4GR59"/>
<organism evidence="4 5">
    <name type="scientific">Acinetobacter albensis</name>
    <dbReference type="NCBI Taxonomy" id="1673609"/>
    <lineage>
        <taxon>Bacteria</taxon>
        <taxon>Pseudomonadati</taxon>
        <taxon>Pseudomonadota</taxon>
        <taxon>Gammaproteobacteria</taxon>
        <taxon>Moraxellales</taxon>
        <taxon>Moraxellaceae</taxon>
        <taxon>Acinetobacter</taxon>
    </lineage>
</organism>
<keyword evidence="1" id="KW-0285">Flavoprotein</keyword>
<dbReference type="Pfam" id="PF00724">
    <property type="entry name" value="Oxidored_FMN"/>
    <property type="match status" value="1"/>
</dbReference>
<dbReference type="InterPro" id="IPR013785">
    <property type="entry name" value="Aldolase_TIM"/>
</dbReference>
<evidence type="ECO:0000259" key="3">
    <source>
        <dbReference type="Pfam" id="PF00724"/>
    </source>
</evidence>
<name>A0A1C4GR59_9GAMM</name>
<accession>A0A1C4GR59</accession>
<dbReference type="PANTHER" id="PTHR43656:SF2">
    <property type="entry name" value="BINDING OXIDOREDUCTASE, PUTATIVE (AFU_ORTHOLOGUE AFUA_2G08260)-RELATED"/>
    <property type="match status" value="1"/>
</dbReference>
<evidence type="ECO:0000256" key="1">
    <source>
        <dbReference type="ARBA" id="ARBA00022630"/>
    </source>
</evidence>
<dbReference type="InterPro" id="IPR051799">
    <property type="entry name" value="NADH_flavin_oxidoreductase"/>
</dbReference>
<dbReference type="PANTHER" id="PTHR43656">
    <property type="entry name" value="BINDING OXIDOREDUCTASE, PUTATIVE (AFU_ORTHOLOGUE AFUA_2G08260)-RELATED"/>
    <property type="match status" value="1"/>
</dbReference>
<evidence type="ECO:0000313" key="4">
    <source>
        <dbReference type="EMBL" id="SCC70708.1"/>
    </source>
</evidence>